<gene>
    <name evidence="1" type="ORF">PPSIR1_14255</name>
</gene>
<organism evidence="1 2">
    <name type="scientific">Plesiocystis pacifica SIR-1</name>
    <dbReference type="NCBI Taxonomy" id="391625"/>
    <lineage>
        <taxon>Bacteria</taxon>
        <taxon>Pseudomonadati</taxon>
        <taxon>Myxococcota</taxon>
        <taxon>Polyangia</taxon>
        <taxon>Nannocystales</taxon>
        <taxon>Nannocystaceae</taxon>
        <taxon>Plesiocystis</taxon>
    </lineage>
</organism>
<evidence type="ECO:0000313" key="2">
    <source>
        <dbReference type="Proteomes" id="UP000005801"/>
    </source>
</evidence>
<proteinExistence type="predicted"/>
<dbReference type="Proteomes" id="UP000005801">
    <property type="component" value="Unassembled WGS sequence"/>
</dbReference>
<name>A6GH29_9BACT</name>
<sequence>MGALGAGMSARRRANAGFRDHEAGHDPAQALAERKLLFVVCAAGGGSIIDSFLPVLDTEVVNGEPASLDVYPESLIRQPEGSNIRCLRNLSNTSYFTPTFSMEGFLQNHYPDTVVLTHENTSVNHEVAQRRAVTGAGIDSGRTILEAAALRHGSDLLLPNCAMATGGYIAPGTDASLPRWARGEIVADPLMFASSTHGYRGVLGAPDAALIERARGVRRQLDDASPFGQTFRDSPLRQQYLSLRDENQAGVEVADLISKLMLVPQDALPSKFGLESSPIVDLVRETFPSMYTDPWQAKAALSFALAYFGVSCAVSLSVDFEPVGTTSSLISTPLAFDYSHNDHRVAQNIMWGRVCLVLDGLIRLLKSSDYLGDPALGKMWDRSLVYVATDFGREKIRPFNSGSYGTGHHLNNGSLLISPLLKGNQVFGGIDPDTLLTYGFDRESGAPEPGSLMREGDVYSAVAQALDIEFAQRRDMSAMMKA</sequence>
<protein>
    <submittedName>
        <fullName evidence="1">Uncharacterized protein</fullName>
    </submittedName>
</protein>
<dbReference type="EMBL" id="ABCS01000114">
    <property type="protein sequence ID" value="EDM74807.1"/>
    <property type="molecule type" value="Genomic_DNA"/>
</dbReference>
<dbReference type="STRING" id="391625.PPSIR1_14255"/>
<keyword evidence="2" id="KW-1185">Reference proteome</keyword>
<reference evidence="1 2" key="1">
    <citation type="submission" date="2007-06" db="EMBL/GenBank/DDBJ databases">
        <authorList>
            <person name="Shimkets L."/>
            <person name="Ferriera S."/>
            <person name="Johnson J."/>
            <person name="Kravitz S."/>
            <person name="Beeson K."/>
            <person name="Sutton G."/>
            <person name="Rogers Y.-H."/>
            <person name="Friedman R."/>
            <person name="Frazier M."/>
            <person name="Venter J.C."/>
        </authorList>
    </citation>
    <scope>NUCLEOTIDE SEQUENCE [LARGE SCALE GENOMIC DNA]</scope>
    <source>
        <strain evidence="1 2">SIR-1</strain>
    </source>
</reference>
<evidence type="ECO:0000313" key="1">
    <source>
        <dbReference type="EMBL" id="EDM74807.1"/>
    </source>
</evidence>
<accession>A6GH29</accession>
<comment type="caution">
    <text evidence="1">The sequence shown here is derived from an EMBL/GenBank/DDBJ whole genome shotgun (WGS) entry which is preliminary data.</text>
</comment>
<dbReference type="AlphaFoldDB" id="A6GH29"/>